<dbReference type="OrthoDB" id="2657552at2759"/>
<keyword evidence="3" id="KW-1185">Reference proteome</keyword>
<evidence type="ECO:0000256" key="1">
    <source>
        <dbReference type="SAM" id="MobiDB-lite"/>
    </source>
</evidence>
<proteinExistence type="predicted"/>
<organism evidence="2 3">
    <name type="scientific">Suillus plorans</name>
    <dbReference type="NCBI Taxonomy" id="116603"/>
    <lineage>
        <taxon>Eukaryota</taxon>
        <taxon>Fungi</taxon>
        <taxon>Dikarya</taxon>
        <taxon>Basidiomycota</taxon>
        <taxon>Agaricomycotina</taxon>
        <taxon>Agaricomycetes</taxon>
        <taxon>Agaricomycetidae</taxon>
        <taxon>Boletales</taxon>
        <taxon>Suillineae</taxon>
        <taxon>Suillaceae</taxon>
        <taxon>Suillus</taxon>
    </lineage>
</organism>
<feature type="region of interest" description="Disordered" evidence="1">
    <location>
        <begin position="299"/>
        <end position="318"/>
    </location>
</feature>
<dbReference type="EMBL" id="JABBWE010000001">
    <property type="protein sequence ID" value="KAG1810156.1"/>
    <property type="molecule type" value="Genomic_DNA"/>
</dbReference>
<dbReference type="RefSeq" id="XP_041167821.1">
    <property type="nucleotide sequence ID" value="XM_041305483.1"/>
</dbReference>
<dbReference type="GeneID" id="64599247"/>
<gene>
    <name evidence="2" type="ORF">HD556DRAFT_1435872</name>
</gene>
<name>A0A9P7J9V0_9AGAM</name>
<dbReference type="AlphaFoldDB" id="A0A9P7J9V0"/>
<dbReference type="Proteomes" id="UP000719766">
    <property type="component" value="Unassembled WGS sequence"/>
</dbReference>
<evidence type="ECO:0000313" key="3">
    <source>
        <dbReference type="Proteomes" id="UP000719766"/>
    </source>
</evidence>
<sequence>MPNTSTALSFGPVDCSDKVDVTGKVGVAGNHIFMDVETCSVDWPTYTIKFTPTHPGPVTLILHLKDASRFKYVEDEDSDMETSESKACKISSSSTKDDLDATFVSKETTSKTDDNPNLFIATPVRLDAIRKDFSSKKRKLGHGHFFGDADSAWPPRWPRGYRNVSSLPISAFESLKITPADVVAIDKITYTLSRFHFVTLSFHFASDTDTLCTSYPIVPCTTNIRIQVVFLVHPRARYVSKASKICLSTNLIHQRAVERERSQEASQNAQPGTIKRMQFTFSIDAPPAHSLQLHLYPTPSLAKAPPPPSQTSSLALSSEKVAGAGEVTDPLSLTMLLPTPHPTRTVFLISSTLPPPYLTP</sequence>
<accession>A0A9P7J9V0</accession>
<evidence type="ECO:0000313" key="2">
    <source>
        <dbReference type="EMBL" id="KAG1810156.1"/>
    </source>
</evidence>
<protein>
    <submittedName>
        <fullName evidence="2">Uncharacterized protein</fullName>
    </submittedName>
</protein>
<comment type="caution">
    <text evidence="2">The sequence shown here is derived from an EMBL/GenBank/DDBJ whole genome shotgun (WGS) entry which is preliminary data.</text>
</comment>
<reference evidence="2" key="1">
    <citation type="journal article" date="2020" name="New Phytol.">
        <title>Comparative genomics reveals dynamic genome evolution in host specialist ectomycorrhizal fungi.</title>
        <authorList>
            <person name="Lofgren L.A."/>
            <person name="Nguyen N.H."/>
            <person name="Vilgalys R."/>
            <person name="Ruytinx J."/>
            <person name="Liao H.L."/>
            <person name="Branco S."/>
            <person name="Kuo A."/>
            <person name="LaButti K."/>
            <person name="Lipzen A."/>
            <person name="Andreopoulos W."/>
            <person name="Pangilinan J."/>
            <person name="Riley R."/>
            <person name="Hundley H."/>
            <person name="Na H."/>
            <person name="Barry K."/>
            <person name="Grigoriev I.V."/>
            <person name="Stajich J.E."/>
            <person name="Kennedy P.G."/>
        </authorList>
    </citation>
    <scope>NUCLEOTIDE SEQUENCE</scope>
    <source>
        <strain evidence="2">S12</strain>
    </source>
</reference>